<organism evidence="1 2">
    <name type="scientific">Zalaria obscura</name>
    <dbReference type="NCBI Taxonomy" id="2024903"/>
    <lineage>
        <taxon>Eukaryota</taxon>
        <taxon>Fungi</taxon>
        <taxon>Dikarya</taxon>
        <taxon>Ascomycota</taxon>
        <taxon>Pezizomycotina</taxon>
        <taxon>Dothideomycetes</taxon>
        <taxon>Dothideomycetidae</taxon>
        <taxon>Dothideales</taxon>
        <taxon>Zalariaceae</taxon>
        <taxon>Zalaria</taxon>
    </lineage>
</organism>
<dbReference type="Proteomes" id="UP001320706">
    <property type="component" value="Unassembled WGS sequence"/>
</dbReference>
<evidence type="ECO:0000313" key="1">
    <source>
        <dbReference type="EMBL" id="KAK8210097.1"/>
    </source>
</evidence>
<gene>
    <name evidence="1" type="ORF">M8818_003584</name>
</gene>
<evidence type="ECO:0000313" key="2">
    <source>
        <dbReference type="Proteomes" id="UP001320706"/>
    </source>
</evidence>
<dbReference type="EMBL" id="JAMKPW020000016">
    <property type="protein sequence ID" value="KAK8210097.1"/>
    <property type="molecule type" value="Genomic_DNA"/>
</dbReference>
<comment type="caution">
    <text evidence="1">The sequence shown here is derived from an EMBL/GenBank/DDBJ whole genome shotgun (WGS) entry which is preliminary data.</text>
</comment>
<protein>
    <submittedName>
        <fullName evidence="1">Uncharacterized protein</fullName>
    </submittedName>
</protein>
<sequence length="491" mass="54615">MTRFAQAMKRRLQAICSEAKQLGSRPEKIQRRSEENNDDDAASNEGSNKSYRHHRHCVVVEPSITAMEDTETMSSGLSNPTLTEVFDDFGDWSCSNSAIINAEHEQSTEHLLPPQSTAESSEADLATVLKPYIFDGEDSSDYSSQAAGLVGVHDGEKEVPALLLSHELSTNIQSSIGAIWSLVLADKKARETRAVLHRYMSKTKAAIEQRVTYHDLIAGNARNRNETFRIRREIERLGSMEESVKEELDMLDREMYQKFREFVDVQVQVNVMLDEIFNACNLIPAQEDEPSTPVSELNFERDLALVTQIEKVHSPSSPEKSSMWSADSEDSDDAWWFGQASVTMPQGQDVASAQAAVPEAKLETDVPKDEPRENETEIADTQHGNQRVSFANGAFLGRRRPVIQSWVTEVETETEQGRDGASEGERSFMDHWDAASVQPGDSASVVAETSEGHQGTAMLDVCPTIMPWVVKKGSRQLSLFECGVRRSVSVS</sequence>
<keyword evidence="2" id="KW-1185">Reference proteome</keyword>
<proteinExistence type="predicted"/>
<name>A0ACC3SGT6_9PEZI</name>
<reference evidence="1" key="1">
    <citation type="submission" date="2024-02" db="EMBL/GenBank/DDBJ databases">
        <title>Metagenome Assembled Genome of Zalaria obscura JY119.</title>
        <authorList>
            <person name="Vighnesh L."/>
            <person name="Jagadeeshwari U."/>
            <person name="Venkata Ramana C."/>
            <person name="Sasikala C."/>
        </authorList>
    </citation>
    <scope>NUCLEOTIDE SEQUENCE</scope>
    <source>
        <strain evidence="1">JY119</strain>
    </source>
</reference>
<accession>A0ACC3SGT6</accession>